<dbReference type="InterPro" id="IPR036660">
    <property type="entry name" value="Fe-S_hydroAse_TtdB_cat_sf"/>
</dbReference>
<evidence type="ECO:0000313" key="5">
    <source>
        <dbReference type="Proteomes" id="UP000178724"/>
    </source>
</evidence>
<gene>
    <name evidence="4" type="ORF">A2625_05800</name>
</gene>
<dbReference type="PANTHER" id="PTHR43351">
    <property type="entry name" value="L(+)-TARTRATE DEHYDRATASE SUBUNIT BETA"/>
    <property type="match status" value="1"/>
</dbReference>
<dbReference type="Pfam" id="PF05683">
    <property type="entry name" value="Fumerase_C"/>
    <property type="match status" value="1"/>
</dbReference>
<name>A0A1F4Q172_UNCSA</name>
<sequence>MTKKIEAPLTDSDVEALRAGESVLVSGKLYMARDAAHKKFKDNPPFDIKGQILFYASPTPSKPGAIIGSVGPTTAGRMDAFTPALLDKGLKAMIGKGERSAEVVEAMKKNKAVYLVVPGGVAALLSKYIKQATVIAYPELGPEAVQALEVVDFPTIVAIDSEGNDIFEIGKKNYSR</sequence>
<comment type="caution">
    <text evidence="4">The sequence shown here is derived from an EMBL/GenBank/DDBJ whole genome shotgun (WGS) entry which is preliminary data.</text>
</comment>
<dbReference type="EMBL" id="METM01000021">
    <property type="protein sequence ID" value="OGB89629.1"/>
    <property type="molecule type" value="Genomic_DNA"/>
</dbReference>
<dbReference type="Proteomes" id="UP000178724">
    <property type="component" value="Unassembled WGS sequence"/>
</dbReference>
<organism evidence="4 5">
    <name type="scientific">candidate division WOR-1 bacterium RIFCSPHIGHO2_01_FULL_53_15</name>
    <dbReference type="NCBI Taxonomy" id="1802564"/>
    <lineage>
        <taxon>Bacteria</taxon>
        <taxon>Bacillati</taxon>
        <taxon>Saganbacteria</taxon>
    </lineage>
</organism>
<evidence type="ECO:0000259" key="3">
    <source>
        <dbReference type="Pfam" id="PF05683"/>
    </source>
</evidence>
<accession>A0A1F4Q172</accession>
<dbReference type="PANTHER" id="PTHR43351:SF2">
    <property type="entry name" value="L(+)-TARTRATE DEHYDRATASE SUBUNIT BETA-RELATED"/>
    <property type="match status" value="1"/>
</dbReference>
<dbReference type="InterPro" id="IPR004647">
    <property type="entry name" value="Fe-S_hydro-lyase_TtdB-typ_cat"/>
</dbReference>
<dbReference type="GO" id="GO:0016836">
    <property type="term" value="F:hydro-lyase activity"/>
    <property type="evidence" value="ECO:0007669"/>
    <property type="project" value="InterPro"/>
</dbReference>
<dbReference type="Gene3D" id="3.20.130.10">
    <property type="entry name" value="Fe-S hydro-lyase, tartrate dehydratase beta-type, catalytic domain"/>
    <property type="match status" value="1"/>
</dbReference>
<dbReference type="AlphaFoldDB" id="A0A1F4Q172"/>
<proteinExistence type="inferred from homology"/>
<dbReference type="SUPFAM" id="SSF117457">
    <property type="entry name" value="FumA C-terminal domain-like"/>
    <property type="match status" value="1"/>
</dbReference>
<evidence type="ECO:0000313" key="4">
    <source>
        <dbReference type="EMBL" id="OGB89629.1"/>
    </source>
</evidence>
<evidence type="ECO:0000256" key="1">
    <source>
        <dbReference type="ARBA" id="ARBA00008876"/>
    </source>
</evidence>
<feature type="domain" description="Fe-S hydro-lyase tartrate dehydratase beta-type catalytic" evidence="3">
    <location>
        <begin position="6"/>
        <end position="168"/>
    </location>
</feature>
<reference evidence="4 5" key="1">
    <citation type="journal article" date="2016" name="Nat. Commun.">
        <title>Thousands of microbial genomes shed light on interconnected biogeochemical processes in an aquifer system.</title>
        <authorList>
            <person name="Anantharaman K."/>
            <person name="Brown C.T."/>
            <person name="Hug L.A."/>
            <person name="Sharon I."/>
            <person name="Castelle C.J."/>
            <person name="Probst A.J."/>
            <person name="Thomas B.C."/>
            <person name="Singh A."/>
            <person name="Wilkins M.J."/>
            <person name="Karaoz U."/>
            <person name="Brodie E.L."/>
            <person name="Williams K.H."/>
            <person name="Hubbard S.S."/>
            <person name="Banfield J.F."/>
        </authorList>
    </citation>
    <scope>NUCLEOTIDE SEQUENCE [LARGE SCALE GENOMIC DNA]</scope>
</reference>
<comment type="similarity">
    <text evidence="1">Belongs to the class-I fumarase family.</text>
</comment>
<protein>
    <submittedName>
        <fullName evidence="4">Fumarate hydratase</fullName>
    </submittedName>
</protein>
<keyword evidence="2" id="KW-0456">Lyase</keyword>
<dbReference type="NCBIfam" id="TIGR00723">
    <property type="entry name" value="ttdB_fumA_fumB"/>
    <property type="match status" value="1"/>
</dbReference>
<evidence type="ECO:0000256" key="2">
    <source>
        <dbReference type="ARBA" id="ARBA00023239"/>
    </source>
</evidence>